<dbReference type="AlphaFoldDB" id="A0AAD5TUH6"/>
<evidence type="ECO:0000259" key="3">
    <source>
        <dbReference type="PROSITE" id="PS51730"/>
    </source>
</evidence>
<dbReference type="Gene3D" id="3.40.630.30">
    <property type="match status" value="1"/>
</dbReference>
<dbReference type="InterPro" id="IPR016181">
    <property type="entry name" value="Acyl_CoA_acyltransferase"/>
</dbReference>
<gene>
    <name evidence="4" type="primary">ATAT1</name>
    <name evidence="4" type="ORF">HDU87_007556</name>
</gene>
<feature type="domain" description="N-acetyltransferase" evidence="3">
    <location>
        <begin position="1"/>
        <end position="194"/>
    </location>
</feature>
<organism evidence="4 5">
    <name type="scientific">Geranomyces variabilis</name>
    <dbReference type="NCBI Taxonomy" id="109894"/>
    <lineage>
        <taxon>Eukaryota</taxon>
        <taxon>Fungi</taxon>
        <taxon>Fungi incertae sedis</taxon>
        <taxon>Chytridiomycota</taxon>
        <taxon>Chytridiomycota incertae sedis</taxon>
        <taxon>Chytridiomycetes</taxon>
        <taxon>Spizellomycetales</taxon>
        <taxon>Powellomycetaceae</taxon>
        <taxon>Geranomyces</taxon>
    </lineage>
</organism>
<protein>
    <submittedName>
        <fullName evidence="4">Alpha-tubulin N-acetyltransferase 1</fullName>
    </submittedName>
</protein>
<proteinExistence type="predicted"/>
<keyword evidence="2" id="KW-0012">Acyltransferase</keyword>
<reference evidence="4" key="1">
    <citation type="submission" date="2020-05" db="EMBL/GenBank/DDBJ databases">
        <title>Phylogenomic resolution of chytrid fungi.</title>
        <authorList>
            <person name="Stajich J.E."/>
            <person name="Amses K."/>
            <person name="Simmons R."/>
            <person name="Seto K."/>
            <person name="Myers J."/>
            <person name="Bonds A."/>
            <person name="Quandt C.A."/>
            <person name="Barry K."/>
            <person name="Liu P."/>
            <person name="Grigoriev I."/>
            <person name="Longcore J.E."/>
            <person name="James T.Y."/>
        </authorList>
    </citation>
    <scope>NUCLEOTIDE SEQUENCE</scope>
    <source>
        <strain evidence="4">JEL0379</strain>
    </source>
</reference>
<dbReference type="PANTHER" id="PTHR12327:SF0">
    <property type="entry name" value="ALPHA-TUBULIN N-ACETYLTRANSFERASE 1"/>
    <property type="match status" value="1"/>
</dbReference>
<evidence type="ECO:0000256" key="1">
    <source>
        <dbReference type="ARBA" id="ARBA00022679"/>
    </source>
</evidence>
<keyword evidence="1" id="KW-0808">Transferase</keyword>
<evidence type="ECO:0000313" key="5">
    <source>
        <dbReference type="Proteomes" id="UP001212152"/>
    </source>
</evidence>
<evidence type="ECO:0000313" key="4">
    <source>
        <dbReference type="EMBL" id="KAJ3183133.1"/>
    </source>
</evidence>
<dbReference type="EMBL" id="JADGJQ010000007">
    <property type="protein sequence ID" value="KAJ3183133.1"/>
    <property type="molecule type" value="Genomic_DNA"/>
</dbReference>
<dbReference type="Proteomes" id="UP001212152">
    <property type="component" value="Unassembled WGS sequence"/>
</dbReference>
<dbReference type="SUPFAM" id="SSF55729">
    <property type="entry name" value="Acyl-CoA N-acyltransferases (Nat)"/>
    <property type="match status" value="1"/>
</dbReference>
<name>A0AAD5TUH6_9FUNG</name>
<accession>A0AAD5TUH6</accession>
<dbReference type="InterPro" id="IPR007965">
    <property type="entry name" value="GNAT_ATAT"/>
</dbReference>
<dbReference type="GO" id="GO:0005874">
    <property type="term" value="C:microtubule"/>
    <property type="evidence" value="ECO:0007669"/>
    <property type="project" value="InterPro"/>
</dbReference>
<evidence type="ECO:0000256" key="2">
    <source>
        <dbReference type="ARBA" id="ARBA00023315"/>
    </source>
</evidence>
<keyword evidence="5" id="KW-1185">Reference proteome</keyword>
<dbReference type="GO" id="GO:0019799">
    <property type="term" value="F:tubulin N-acetyltransferase activity"/>
    <property type="evidence" value="ECO:0007669"/>
    <property type="project" value="InterPro"/>
</dbReference>
<dbReference type="PANTHER" id="PTHR12327">
    <property type="entry name" value="ALPHA-TUBULIN N-ACETYLTRANSFERASE 1"/>
    <property type="match status" value="1"/>
</dbReference>
<dbReference type="Pfam" id="PF05301">
    <property type="entry name" value="Acetyltransf_16"/>
    <property type="match status" value="2"/>
</dbReference>
<sequence>MDFRFDVTQVLRKRISVFTADSLPRHPALLERVMEIIDELGVASAKAQGLRGPVTTSTKLCASPTHRVYLMKHEAPIDPPPPLPDPALEYEGMSDAPPRMMRRKRPLVIGMIKVGIKNLFLVDEYGRQLQISPLCVLDFYIHEDYQRKGCGRELFDYMLTIEMQRPGHLAYDRPSPKLLGFLRKHFGLVDCYID</sequence>
<dbReference type="CDD" id="cd04301">
    <property type="entry name" value="NAT_SF"/>
    <property type="match status" value="1"/>
</dbReference>
<comment type="caution">
    <text evidence="4">The sequence shown here is derived from an EMBL/GenBank/DDBJ whole genome shotgun (WGS) entry which is preliminary data.</text>
</comment>
<dbReference type="PROSITE" id="PS51730">
    <property type="entry name" value="GNAT_ATAT"/>
    <property type="match status" value="1"/>
</dbReference>
<dbReference type="InterPro" id="IPR038746">
    <property type="entry name" value="Atat"/>
</dbReference>